<dbReference type="InterPro" id="IPR046781">
    <property type="entry name" value="Phage_ORF5"/>
</dbReference>
<organism evidence="1">
    <name type="scientific">Dulem virus 141</name>
    <dbReference type="NCBI Taxonomy" id="3145618"/>
    <lineage>
        <taxon>Viruses</taxon>
        <taxon>Monodnaviria</taxon>
        <taxon>Sangervirae</taxon>
        <taxon>Phixviricota</taxon>
        <taxon>Malgrandaviricetes</taxon>
        <taxon>Petitvirales</taxon>
        <taxon>Microviridae</taxon>
        <taxon>Microvirus</taxon>
    </lineage>
</organism>
<dbReference type="Pfam" id="PF20577">
    <property type="entry name" value="Phage_ORF5"/>
    <property type="match status" value="1"/>
</dbReference>
<name>A0AAU8B2E2_9VIRU</name>
<protein>
    <submittedName>
        <fullName evidence="1">Nonstructural protein</fullName>
    </submittedName>
</protein>
<dbReference type="EMBL" id="PP511568">
    <property type="protein sequence ID" value="XCD05505.1"/>
    <property type="molecule type" value="Genomic_DNA"/>
</dbReference>
<sequence>MKYIYSIQDTKTEELSAPFVSRNEEIARRMVGEALLKAPDIPPAQFPDDFALVRLGEWDDVKGVAAIQFAFVCSCITILADIEARRARVQSQLKQANVSNPVQSTQNA</sequence>
<reference evidence="1" key="1">
    <citation type="submission" date="2024-03" db="EMBL/GenBank/DDBJ databases">
        <title>Diverse circular DNA viruses in blood, oral, and fecal samples of captive lemurs.</title>
        <authorList>
            <person name="Paietta E.N."/>
            <person name="Kraberger S."/>
            <person name="Lund M.C."/>
            <person name="Custer J.M."/>
            <person name="Vargas K.M."/>
            <person name="Ehmke E.E."/>
            <person name="Yoder A.D."/>
            <person name="Varsani A."/>
        </authorList>
    </citation>
    <scope>NUCLEOTIDE SEQUENCE</scope>
    <source>
        <strain evidence="1">Duke_24FS_95</strain>
    </source>
</reference>
<accession>A0AAU8B2E2</accession>
<evidence type="ECO:0000313" key="1">
    <source>
        <dbReference type="EMBL" id="XCD05505.1"/>
    </source>
</evidence>
<proteinExistence type="predicted"/>